<comment type="caution">
    <text evidence="8">The sequence shown here is derived from an EMBL/GenBank/DDBJ whole genome shotgun (WGS) entry which is preliminary data.</text>
</comment>
<dbReference type="Proteomes" id="UP000230093">
    <property type="component" value="Unassembled WGS sequence"/>
</dbReference>
<feature type="domain" description="O-antigen ligase-related" evidence="7">
    <location>
        <begin position="209"/>
        <end position="394"/>
    </location>
</feature>
<dbReference type="Gene3D" id="1.25.40.10">
    <property type="entry name" value="Tetratricopeptide repeat domain"/>
    <property type="match status" value="1"/>
</dbReference>
<feature type="transmembrane region" description="Helical" evidence="6">
    <location>
        <begin position="488"/>
        <end position="510"/>
    </location>
</feature>
<gene>
    <name evidence="8" type="ORF">COT75_01235</name>
</gene>
<dbReference type="EMBL" id="PEZT01000008">
    <property type="protein sequence ID" value="PIS09474.1"/>
    <property type="molecule type" value="Genomic_DNA"/>
</dbReference>
<organism evidence="8 9">
    <name type="scientific">Candidatus Beckwithbacteria bacterium CG10_big_fil_rev_8_21_14_0_10_34_10</name>
    <dbReference type="NCBI Taxonomy" id="1974495"/>
    <lineage>
        <taxon>Bacteria</taxon>
        <taxon>Candidatus Beckwithiibacteriota</taxon>
    </lineage>
</organism>
<proteinExistence type="predicted"/>
<evidence type="ECO:0000256" key="1">
    <source>
        <dbReference type="ARBA" id="ARBA00004141"/>
    </source>
</evidence>
<feature type="transmembrane region" description="Helical" evidence="6">
    <location>
        <begin position="40"/>
        <end position="59"/>
    </location>
</feature>
<feature type="transmembrane region" description="Helical" evidence="6">
    <location>
        <begin position="226"/>
        <end position="243"/>
    </location>
</feature>
<protein>
    <recommendedName>
        <fullName evidence="7">O-antigen ligase-related domain-containing protein</fullName>
    </recommendedName>
</protein>
<name>A0A2H0W9Y1_9BACT</name>
<dbReference type="PANTHER" id="PTHR37422:SF17">
    <property type="entry name" value="O-ANTIGEN LIGASE"/>
    <property type="match status" value="1"/>
</dbReference>
<keyword evidence="3 6" id="KW-1133">Transmembrane helix</keyword>
<feature type="transmembrane region" description="Helical" evidence="6">
    <location>
        <begin position="134"/>
        <end position="153"/>
    </location>
</feature>
<dbReference type="InterPro" id="IPR051533">
    <property type="entry name" value="WaaL-like"/>
</dbReference>
<dbReference type="InterPro" id="IPR011990">
    <property type="entry name" value="TPR-like_helical_dom_sf"/>
</dbReference>
<dbReference type="SUPFAM" id="SSF48452">
    <property type="entry name" value="TPR-like"/>
    <property type="match status" value="1"/>
</dbReference>
<dbReference type="Pfam" id="PF04932">
    <property type="entry name" value="Wzy_C"/>
    <property type="match status" value="1"/>
</dbReference>
<evidence type="ECO:0000259" key="7">
    <source>
        <dbReference type="Pfam" id="PF04932"/>
    </source>
</evidence>
<dbReference type="InterPro" id="IPR007016">
    <property type="entry name" value="O-antigen_ligase-rel_domated"/>
</dbReference>
<evidence type="ECO:0000256" key="4">
    <source>
        <dbReference type="ARBA" id="ARBA00023136"/>
    </source>
</evidence>
<reference evidence="9" key="1">
    <citation type="submission" date="2017-09" db="EMBL/GenBank/DDBJ databases">
        <title>Depth-based differentiation of microbial function through sediment-hosted aquifers and enrichment of novel symbionts in the deep terrestrial subsurface.</title>
        <authorList>
            <person name="Probst A.J."/>
            <person name="Ladd B."/>
            <person name="Jarett J.K."/>
            <person name="Geller-Mcgrath D.E."/>
            <person name="Sieber C.M.K."/>
            <person name="Emerson J.B."/>
            <person name="Anantharaman K."/>
            <person name="Thomas B.C."/>
            <person name="Malmstrom R."/>
            <person name="Stieglmeier M."/>
            <person name="Klingl A."/>
            <person name="Woyke T."/>
            <person name="Ryan C.M."/>
            <person name="Banfield J.F."/>
        </authorList>
    </citation>
    <scope>NUCLEOTIDE SEQUENCE [LARGE SCALE GENOMIC DNA]</scope>
</reference>
<feature type="transmembrane region" description="Helical" evidence="6">
    <location>
        <begin position="15"/>
        <end position="34"/>
    </location>
</feature>
<dbReference type="GO" id="GO:0016020">
    <property type="term" value="C:membrane"/>
    <property type="evidence" value="ECO:0007669"/>
    <property type="project" value="UniProtKB-SubCell"/>
</dbReference>
<feature type="transmembrane region" description="Helical" evidence="6">
    <location>
        <begin position="426"/>
        <end position="443"/>
    </location>
</feature>
<evidence type="ECO:0000256" key="5">
    <source>
        <dbReference type="PROSITE-ProRule" id="PRU00339"/>
    </source>
</evidence>
<feature type="transmembrane region" description="Helical" evidence="6">
    <location>
        <begin position="173"/>
        <end position="192"/>
    </location>
</feature>
<evidence type="ECO:0000256" key="3">
    <source>
        <dbReference type="ARBA" id="ARBA00022989"/>
    </source>
</evidence>
<feature type="transmembrane region" description="Helical" evidence="6">
    <location>
        <begin position="104"/>
        <end position="122"/>
    </location>
</feature>
<keyword evidence="2 6" id="KW-0812">Transmembrane</keyword>
<feature type="transmembrane region" description="Helical" evidence="6">
    <location>
        <begin position="259"/>
        <end position="281"/>
    </location>
</feature>
<dbReference type="AlphaFoldDB" id="A0A2H0W9Y1"/>
<keyword evidence="5" id="KW-0802">TPR repeat</keyword>
<evidence type="ECO:0000313" key="9">
    <source>
        <dbReference type="Proteomes" id="UP000230093"/>
    </source>
</evidence>
<evidence type="ECO:0000256" key="2">
    <source>
        <dbReference type="ARBA" id="ARBA00022692"/>
    </source>
</evidence>
<feature type="repeat" description="TPR" evidence="5">
    <location>
        <begin position="511"/>
        <end position="544"/>
    </location>
</feature>
<feature type="transmembrane region" description="Helical" evidence="6">
    <location>
        <begin position="449"/>
        <end position="467"/>
    </location>
</feature>
<keyword evidence="4 6" id="KW-0472">Membrane</keyword>
<dbReference type="PROSITE" id="PS50005">
    <property type="entry name" value="TPR"/>
    <property type="match status" value="2"/>
</dbReference>
<evidence type="ECO:0000313" key="8">
    <source>
        <dbReference type="EMBL" id="PIS09474.1"/>
    </source>
</evidence>
<comment type="subcellular location">
    <subcellularLocation>
        <location evidence="1">Membrane</location>
        <topology evidence="1">Multi-pass membrane protein</topology>
    </subcellularLocation>
</comment>
<dbReference type="PROSITE" id="PS50293">
    <property type="entry name" value="TPR_REGION"/>
    <property type="match status" value="1"/>
</dbReference>
<dbReference type="Pfam" id="PF00515">
    <property type="entry name" value="TPR_1"/>
    <property type="match status" value="1"/>
</dbReference>
<feature type="repeat" description="TPR" evidence="5">
    <location>
        <begin position="635"/>
        <end position="668"/>
    </location>
</feature>
<feature type="transmembrane region" description="Helical" evidence="6">
    <location>
        <begin position="71"/>
        <end position="89"/>
    </location>
</feature>
<dbReference type="SMART" id="SM00028">
    <property type="entry name" value="TPR"/>
    <property type="match status" value="4"/>
</dbReference>
<dbReference type="InterPro" id="IPR019734">
    <property type="entry name" value="TPR_rpt"/>
</dbReference>
<dbReference type="PANTHER" id="PTHR37422">
    <property type="entry name" value="TEICHURONIC ACID BIOSYNTHESIS PROTEIN TUAE"/>
    <property type="match status" value="1"/>
</dbReference>
<feature type="transmembrane region" description="Helical" evidence="6">
    <location>
        <begin position="204"/>
        <end position="220"/>
    </location>
</feature>
<evidence type="ECO:0000256" key="6">
    <source>
        <dbReference type="SAM" id="Phobius"/>
    </source>
</evidence>
<feature type="transmembrane region" description="Helical" evidence="6">
    <location>
        <begin position="378"/>
        <end position="405"/>
    </location>
</feature>
<accession>A0A2H0W9Y1</accession>
<sequence length="721" mass="82896">MNLDRLFNQIIKVSFYLFFLLLPLIFVPISFELFEFNKMIFTYLITIIVLAAFSGKSIFKGKLYIKKTPLDIPFLLFLISSVISTIISIDSHTSFWGYYSRSHGGLLSTLSYLALYYVFLACLTKKEIKKSLKLLLISALVVSAYGILERLGIDKNYWIQDVQNRVFSTLGQPNWLGAFLGSLIFIPLALKERENVKGLTKNKVFYWLLYFLFLLCLIFTNSKSAILALFITLTLFLMTDYLIKKKLKLKEVKTIKKHHLIVFSLTIIIYLFFGGKTYAYIKKLPYWLKIFSPLKVEQKIETKALKNDNFSLPYAPKISESSEIRQVVWVGALNIFKAHPLIGSGLETYAYSYYKFKPQTHNLLSEWDFLYNKAHNEFLNILACQGLLGLATYLSIIFVFLAWFFDYIKNTIKVSKDKLIHQEISLKLALFLGFISLLITNFFGFSVVLTGLLFFFLPGFCFGLSDYKKGLKTITLKLGFLKKNFCKIGATFLVSVLTLSSFIIISKHWLADFYFAKAETFYKSLNLLPAFLNYEKAIKLNPTEALYHAHFGKSAAKLAIAYLDLKASEAAQTGQDLAKLAEMEISRALELNQVHLNFYKNKAEVYLYLSYLEPQEKYEAVKALEQARLLAPTDAKILYNLGITYSQLNETEKAIKTLNKAIQLKPNYTQTYLKLGEIYLSQENFKKAQEQYLFILQNINPQDEKALNGLKKVNEASVKTF</sequence>